<reference evidence="2" key="1">
    <citation type="submission" date="2022-12" db="EMBL/GenBank/DDBJ databases">
        <authorList>
            <person name="Brejova B."/>
        </authorList>
    </citation>
    <scope>NUCLEOTIDE SEQUENCE</scope>
</reference>
<dbReference type="EMBL" id="CANTUO010000001">
    <property type="protein sequence ID" value="CAI5756591.1"/>
    <property type="molecule type" value="Genomic_DNA"/>
</dbReference>
<feature type="compositionally biased region" description="Low complexity" evidence="1">
    <location>
        <begin position="505"/>
        <end position="529"/>
    </location>
</feature>
<name>A0A9W4TQX3_9ASCO</name>
<keyword evidence="3" id="KW-1185">Reference proteome</keyword>
<evidence type="ECO:0000313" key="3">
    <source>
        <dbReference type="Proteomes" id="UP001152885"/>
    </source>
</evidence>
<feature type="compositionally biased region" description="Low complexity" evidence="1">
    <location>
        <begin position="365"/>
        <end position="389"/>
    </location>
</feature>
<organism evidence="2 3">
    <name type="scientific">Candida verbasci</name>
    <dbReference type="NCBI Taxonomy" id="1227364"/>
    <lineage>
        <taxon>Eukaryota</taxon>
        <taxon>Fungi</taxon>
        <taxon>Dikarya</taxon>
        <taxon>Ascomycota</taxon>
        <taxon>Saccharomycotina</taxon>
        <taxon>Pichiomycetes</taxon>
        <taxon>Debaryomycetaceae</taxon>
        <taxon>Candida/Lodderomyces clade</taxon>
        <taxon>Candida</taxon>
    </lineage>
</organism>
<feature type="region of interest" description="Disordered" evidence="1">
    <location>
        <begin position="343"/>
        <end position="529"/>
    </location>
</feature>
<dbReference type="AlphaFoldDB" id="A0A9W4TQX3"/>
<feature type="compositionally biased region" description="Basic and acidic residues" evidence="1">
    <location>
        <begin position="447"/>
        <end position="468"/>
    </location>
</feature>
<protein>
    <submittedName>
        <fullName evidence="2">Uncharacterized protein</fullName>
    </submittedName>
</protein>
<proteinExistence type="predicted"/>
<dbReference type="OrthoDB" id="4093693at2759"/>
<feature type="compositionally biased region" description="Polar residues" evidence="1">
    <location>
        <begin position="401"/>
        <end position="421"/>
    </location>
</feature>
<feature type="region of interest" description="Disordered" evidence="1">
    <location>
        <begin position="299"/>
        <end position="326"/>
    </location>
</feature>
<feature type="compositionally biased region" description="Pro residues" evidence="1">
    <location>
        <begin position="470"/>
        <end position="479"/>
    </location>
</feature>
<feature type="compositionally biased region" description="Low complexity" evidence="1">
    <location>
        <begin position="308"/>
        <end position="324"/>
    </location>
</feature>
<dbReference type="Proteomes" id="UP001152885">
    <property type="component" value="Unassembled WGS sequence"/>
</dbReference>
<sequence length="589" mass="67044">MPHPGRPKGRMNKKTQQALAQSHAETMARQQQLAQQQSRIGTGINTAIAYQQQQNILPHLRPQHQQFQHQQAAQQAHAQHILQQQAAAQQAAQAQAQVAQHHHHQQQQLQQNSLKEETGVQLHDEADLISFRNDALYRYTTNHEYIENITSKLIHTNKIIPPSLYPNISKRQESEYDDLKPEDVYFGDLGLMKDVDMRLKKKLSIMHTEDDPNYKAYLFDIDNYKFQKDKVRKLSDIQQENNLSLETAKMLEEDLNAILQESKEKYKRTLKTYPPTRMCTVSIKTINPNYKIDVAPKDYDPRKLNPMNNQNNNNNHNGNHINGGLSSEIDNFANNLDPANVNDMNSIFQFDNDDDDDDDDDHMNGLDNDQPPFDLNLDNLESNNNNNGNGISQGEYVKTNAYDTSGSNTEITGSLSDNLINKENPEKNNHQLQTTNQQQRPENNNADLKDNDSAVRAVAEEEAKRDTQKPPSPSPPASPPTEKEMNNDGQSPRSEPPIVQSVSGTNQTNSHQQSQNYPQQVNQSQDADQQEQAIMDNLFNDNVNEMDPSAIVNDDIDDLYNFDGNGDDNLMNHTDFEQDFLNQINQGMD</sequence>
<evidence type="ECO:0000256" key="1">
    <source>
        <dbReference type="SAM" id="MobiDB-lite"/>
    </source>
</evidence>
<feature type="region of interest" description="Disordered" evidence="1">
    <location>
        <begin position="93"/>
        <end position="118"/>
    </location>
</feature>
<feature type="compositionally biased region" description="Acidic residues" evidence="1">
    <location>
        <begin position="351"/>
        <end position="361"/>
    </location>
</feature>
<accession>A0A9W4TQX3</accession>
<evidence type="ECO:0000313" key="2">
    <source>
        <dbReference type="EMBL" id="CAI5756591.1"/>
    </source>
</evidence>
<comment type="caution">
    <text evidence="2">The sequence shown here is derived from an EMBL/GenBank/DDBJ whole genome shotgun (WGS) entry which is preliminary data.</text>
</comment>
<feature type="compositionally biased region" description="Low complexity" evidence="1">
    <location>
        <begin position="430"/>
        <end position="439"/>
    </location>
</feature>
<gene>
    <name evidence="2" type="ORF">CANVERA_P1109</name>
</gene>